<feature type="compositionally biased region" description="Low complexity" evidence="1">
    <location>
        <begin position="519"/>
        <end position="532"/>
    </location>
</feature>
<feature type="compositionally biased region" description="Low complexity" evidence="1">
    <location>
        <begin position="159"/>
        <end position="175"/>
    </location>
</feature>
<feature type="region of interest" description="Disordered" evidence="1">
    <location>
        <begin position="439"/>
        <end position="636"/>
    </location>
</feature>
<dbReference type="SUPFAM" id="SSF47923">
    <property type="entry name" value="Ypt/Rab-GAP domain of gyp1p"/>
    <property type="match status" value="2"/>
</dbReference>
<dbReference type="GeneID" id="85497247"/>
<keyword evidence="4" id="KW-1185">Reference proteome</keyword>
<dbReference type="RefSeq" id="XP_060458642.1">
    <property type="nucleotide sequence ID" value="XM_060602227.1"/>
</dbReference>
<evidence type="ECO:0000256" key="1">
    <source>
        <dbReference type="SAM" id="MobiDB-lite"/>
    </source>
</evidence>
<accession>A0AA48QXI8</accession>
<feature type="compositionally biased region" description="Polar residues" evidence="1">
    <location>
        <begin position="690"/>
        <end position="703"/>
    </location>
</feature>
<dbReference type="SMART" id="SM00164">
    <property type="entry name" value="TBC"/>
    <property type="match status" value="1"/>
</dbReference>
<dbReference type="InterPro" id="IPR050302">
    <property type="entry name" value="Rab_GAP_TBC_domain"/>
</dbReference>
<feature type="compositionally biased region" description="Polar residues" evidence="1">
    <location>
        <begin position="761"/>
        <end position="773"/>
    </location>
</feature>
<feature type="compositionally biased region" description="Acidic residues" evidence="1">
    <location>
        <begin position="351"/>
        <end position="360"/>
    </location>
</feature>
<dbReference type="InterPro" id="IPR000195">
    <property type="entry name" value="Rab-GAP-TBC_dom"/>
</dbReference>
<dbReference type="InterPro" id="IPR035969">
    <property type="entry name" value="Rab-GAP_TBC_sf"/>
</dbReference>
<gene>
    <name evidence="3" type="ORF">CcaverHIS019_0510050</name>
</gene>
<feature type="compositionally biased region" description="Polar residues" evidence="1">
    <location>
        <begin position="570"/>
        <end position="586"/>
    </location>
</feature>
<dbReference type="PANTHER" id="PTHR47219">
    <property type="entry name" value="RAB GTPASE-ACTIVATING PROTEIN 1-LIKE"/>
    <property type="match status" value="1"/>
</dbReference>
<feature type="compositionally biased region" description="Polar residues" evidence="1">
    <location>
        <begin position="915"/>
        <end position="928"/>
    </location>
</feature>
<feature type="compositionally biased region" description="Polar residues" evidence="1">
    <location>
        <begin position="483"/>
        <end position="497"/>
    </location>
</feature>
<dbReference type="InterPro" id="IPR036028">
    <property type="entry name" value="SH3-like_dom_sf"/>
</dbReference>
<dbReference type="EMBL" id="AP028216">
    <property type="protein sequence ID" value="BEI93377.1"/>
    <property type="molecule type" value="Genomic_DNA"/>
</dbReference>
<feature type="compositionally biased region" description="Basic and acidic residues" evidence="1">
    <location>
        <begin position="441"/>
        <end position="453"/>
    </location>
</feature>
<feature type="compositionally biased region" description="Basic and acidic residues" evidence="1">
    <location>
        <begin position="893"/>
        <end position="914"/>
    </location>
</feature>
<dbReference type="Gene3D" id="1.10.8.270">
    <property type="entry name" value="putative rabgap domain of human tbc1 domain family member 14 like domains"/>
    <property type="match status" value="1"/>
</dbReference>
<feature type="compositionally biased region" description="Polar residues" evidence="1">
    <location>
        <begin position="200"/>
        <end position="218"/>
    </location>
</feature>
<feature type="domain" description="Rab-GAP TBC" evidence="2">
    <location>
        <begin position="1416"/>
        <end position="1601"/>
    </location>
</feature>
<dbReference type="GO" id="GO:0005096">
    <property type="term" value="F:GTPase activator activity"/>
    <property type="evidence" value="ECO:0007669"/>
    <property type="project" value="TreeGrafter"/>
</dbReference>
<organism evidence="3 4">
    <name type="scientific">Cutaneotrichosporon cavernicola</name>
    <dbReference type="NCBI Taxonomy" id="279322"/>
    <lineage>
        <taxon>Eukaryota</taxon>
        <taxon>Fungi</taxon>
        <taxon>Dikarya</taxon>
        <taxon>Basidiomycota</taxon>
        <taxon>Agaricomycotina</taxon>
        <taxon>Tremellomycetes</taxon>
        <taxon>Trichosporonales</taxon>
        <taxon>Trichosporonaceae</taxon>
        <taxon>Cutaneotrichosporon</taxon>
    </lineage>
</organism>
<feature type="compositionally biased region" description="Polar residues" evidence="1">
    <location>
        <begin position="782"/>
        <end position="798"/>
    </location>
</feature>
<feature type="compositionally biased region" description="Basic and acidic residues" evidence="1">
    <location>
        <begin position="593"/>
        <end position="603"/>
    </location>
</feature>
<feature type="region of interest" description="Disordered" evidence="1">
    <location>
        <begin position="690"/>
        <end position="971"/>
    </location>
</feature>
<feature type="region of interest" description="Disordered" evidence="1">
    <location>
        <begin position="103"/>
        <end position="225"/>
    </location>
</feature>
<feature type="compositionally biased region" description="Polar residues" evidence="1">
    <location>
        <begin position="1266"/>
        <end position="1275"/>
    </location>
</feature>
<feature type="region of interest" description="Disordered" evidence="1">
    <location>
        <begin position="1025"/>
        <end position="1144"/>
    </location>
</feature>
<feature type="compositionally biased region" description="Low complexity" evidence="1">
    <location>
        <begin position="249"/>
        <end position="258"/>
    </location>
</feature>
<dbReference type="GO" id="GO:0031267">
    <property type="term" value="F:small GTPase binding"/>
    <property type="evidence" value="ECO:0007669"/>
    <property type="project" value="TreeGrafter"/>
</dbReference>
<proteinExistence type="predicted"/>
<reference evidence="3" key="1">
    <citation type="journal article" date="2023" name="BMC Genomics">
        <title>Chromosome-level genome assemblies of Cutaneotrichosporon spp. (Trichosporonales, Basidiomycota) reveal imbalanced evolution between nucleotide sequences and chromosome synteny.</title>
        <authorList>
            <person name="Kobayashi Y."/>
            <person name="Kayamori A."/>
            <person name="Aoki K."/>
            <person name="Shiwa Y."/>
            <person name="Matsutani M."/>
            <person name="Fujita N."/>
            <person name="Sugita T."/>
            <person name="Iwasaki W."/>
            <person name="Tanaka N."/>
            <person name="Takashima M."/>
        </authorList>
    </citation>
    <scope>NUCLEOTIDE SEQUENCE</scope>
    <source>
        <strain evidence="3">HIS019</strain>
    </source>
</reference>
<evidence type="ECO:0000259" key="2">
    <source>
        <dbReference type="PROSITE" id="PS50086"/>
    </source>
</evidence>
<protein>
    <recommendedName>
        <fullName evidence="2">Rab-GAP TBC domain-containing protein</fullName>
    </recommendedName>
</protein>
<dbReference type="KEGG" id="ccac:CcaHIS019_0510050"/>
<feature type="compositionally biased region" description="Low complexity" evidence="1">
    <location>
        <begin position="1276"/>
        <end position="1286"/>
    </location>
</feature>
<evidence type="ECO:0000313" key="4">
    <source>
        <dbReference type="Proteomes" id="UP001233271"/>
    </source>
</evidence>
<dbReference type="PANTHER" id="PTHR47219:SF9">
    <property type="entry name" value="GTPASE ACTIVATING PROTEIN AND CENTROSOME-ASSOCIATED, ISOFORM B"/>
    <property type="match status" value="1"/>
</dbReference>
<feature type="compositionally biased region" description="Low complexity" evidence="1">
    <location>
        <begin position="959"/>
        <end position="968"/>
    </location>
</feature>
<dbReference type="PROSITE" id="PS50086">
    <property type="entry name" value="TBC_RABGAP"/>
    <property type="match status" value="1"/>
</dbReference>
<dbReference type="Gene3D" id="1.10.472.80">
    <property type="entry name" value="Ypt/Rab-GAP domain of gyp1p, domain 3"/>
    <property type="match status" value="1"/>
</dbReference>
<feature type="region of interest" description="Disordered" evidence="1">
    <location>
        <begin position="350"/>
        <end position="427"/>
    </location>
</feature>
<feature type="region of interest" description="Disordered" evidence="1">
    <location>
        <begin position="1266"/>
        <end position="1286"/>
    </location>
</feature>
<sequence>MRRLDPRVIDDMLALAARGGLGQATALDDCIAEGPDQLMYIQGDTLILLKDDGDEFLACCEGEVGWVKRQNVLLDALASGSAPSSPECIAAPSLLAEYDVHIGDDSSTEDEGGGNPVIHSATWDIMGDSSGAEDTDTSAAGNGVRPGSETPRRYSPTASSSSHSSQQHRTGSAPLRPRRSSGRPPAAVVTPSPLQPTPPVTNSGTCPKASSTNPSTGSRPMGRLGLGEFTQHHHLESGHDTIDNFTRTPSHPSGGFSPLGGLSALTAYSVPQARSAPLHEATMCFGGPSISGVTQGNVRRVNRVEYSTSIAPQRQSLLVEAQRFSELLRNSEASQYSGLSHLSEVGTVGTLDEESEYSEAETDRAIAAPSPTPSAGDIAPARPPRRRPVALDLDNGDSMGDDSDCSTARIGESPIPQTPMSMATFGGDGLRSRELLLSPDHFSRGDGNSENRMSEFSNADLADDEGESAVEALLSPPAESEGQMPQVQMPSFFSSSRRVSELDRDDVSDDGTIGLAYNESPRSSLESLSRSSATCSTTKRRISPDVSISDETLLDTPQSLPASKFHPSIQGRSFGSGSSHDGSTNGLAPPLVIDDKPRIDHLSAGRGLSPPDALSPSEIPSGSPMSPVHDSPTSFDSRWSVESRAAAKNAARSGFYALGHHPQFIDEQRKPARDVSAAAIMSQVSIAPSTLSTMPEPSTSPQRSGDARDAWANTMPPPVARLLPTTIGPDSGPTWQPRALGSLDSKMRPPATSALDPSPKIGTQSIQNSTTPEIMSKPPTEMPTSQQSPSDASMSPRSEAQRRQGMTLVGRMESDLSHSRYPVPITFRYGDDSPQHSSPGSQAGPMSPPQNQRYNSPRPAPPTPSTHGYSPSPPYRKSSLGSNGHDAAVTRSDSGHRPSIDSSRRPTPDGRQHAPSESSHGHQATPSPLSGPPVNCLGQIDMPTRPSPLVENGLYGIPSSESSCNSTPSREDLRRIVSPPMSNNRSVSDDHHIQAFQGSFKPILPSAAARVTNSPQTMVDFLSNGPNETPKASRFQFSDESGMVTPPSRRTDSPHVMNPAFPRGVAPATPNSFESAHTSSSNSSLPRPPHAPTHRARSRSFSAAIAKSFGRKPSLDLPPPMPAVSGGRKPSLDFGPRKPSVTIGRKPSLELAPRFAAVTGGRKRSLDFGPRQAFVTAGSSASSSPNPGNMPEYVRADTGQSDNSMLGVGQWKSSSRLSANSTKAVHHMKLGESVHHMSLEDPPAPPDDLRRNPSLQLERSAPLFHQPSQPFVNHQRSASGSGSWGRARPFATTGISSKDYADPTVKTDGMEFEILQPRKAAAPVVKLNLDASDLGLLPPEELARDGLEPVVPDTPPETDEWGFLRDRSPTPAIFQSRKTAGGIRALEQKWRTTISTPLSRGADIPKKVKRTIIDQGVPASLRGRTWGWLMSNGTSGRVPGLFQRLVSNEPSPYDAQIDQDVPKAYADHSVFFRQGSPGQQDLRTLLRAFLHFMPNGYRSELALIAGALLIHAVIEDAFWLMAGLFNSVLKTYYVKDRLAFRVDLHVFGGILQGTDPQLARLFADVGVSPQDYLPRWWMGMFIRSIPWPTVLRFFDAIISEGPRYIFIASLAVLTLSRDRLLRLPRTKDAVLGYLHRLPQDNLLLPDTFIRACDAVKLSDADLKKLRTSVKASLSVNSGRR</sequence>
<feature type="compositionally biased region" description="Polar residues" evidence="1">
    <location>
        <begin position="1069"/>
        <end position="1085"/>
    </location>
</feature>
<dbReference type="SUPFAM" id="SSF50044">
    <property type="entry name" value="SH3-domain"/>
    <property type="match status" value="1"/>
</dbReference>
<dbReference type="Pfam" id="PF00566">
    <property type="entry name" value="RabGAP-TBC"/>
    <property type="match status" value="1"/>
</dbReference>
<name>A0AA48QXI8_9TREE</name>
<dbReference type="Proteomes" id="UP001233271">
    <property type="component" value="Chromosome 5"/>
</dbReference>
<feature type="region of interest" description="Disordered" evidence="1">
    <location>
        <begin position="239"/>
        <end position="258"/>
    </location>
</feature>
<evidence type="ECO:0000313" key="3">
    <source>
        <dbReference type="EMBL" id="BEI93377.1"/>
    </source>
</evidence>